<dbReference type="OrthoDB" id="6138663at2759"/>
<feature type="transmembrane region" description="Helical" evidence="11">
    <location>
        <begin position="279"/>
        <end position="298"/>
    </location>
</feature>
<proteinExistence type="inferred from homology"/>
<evidence type="ECO:0000259" key="12">
    <source>
        <dbReference type="Pfam" id="PF00685"/>
    </source>
</evidence>
<dbReference type="GO" id="GO:0001517">
    <property type="term" value="F:N-acetylglucosamine 6-O-sulfotransferase activity"/>
    <property type="evidence" value="ECO:0007669"/>
    <property type="project" value="TreeGrafter"/>
</dbReference>
<dbReference type="InterPro" id="IPR019306">
    <property type="entry name" value="TMEM231"/>
</dbReference>
<dbReference type="GO" id="GO:0006044">
    <property type="term" value="P:N-acetylglucosamine metabolic process"/>
    <property type="evidence" value="ECO:0007669"/>
    <property type="project" value="TreeGrafter"/>
</dbReference>
<feature type="domain" description="Sulfotransferase" evidence="12">
    <location>
        <begin position="314"/>
        <end position="627"/>
    </location>
</feature>
<dbReference type="FunFam" id="3.40.50.300:FF:000703">
    <property type="entry name" value="Sulfotransferase"/>
    <property type="match status" value="1"/>
</dbReference>
<dbReference type="Pfam" id="PF00685">
    <property type="entry name" value="Sulfotransfer_1"/>
    <property type="match status" value="1"/>
</dbReference>
<dbReference type="SUPFAM" id="SSF52540">
    <property type="entry name" value="P-loop containing nucleoside triphosphate hydrolases"/>
    <property type="match status" value="1"/>
</dbReference>
<keyword evidence="9" id="KW-0325">Glycoprotein</keyword>
<dbReference type="Proteomes" id="UP000824540">
    <property type="component" value="Unassembled WGS sequence"/>
</dbReference>
<organism evidence="13 14">
    <name type="scientific">Albula glossodonta</name>
    <name type="common">roundjaw bonefish</name>
    <dbReference type="NCBI Taxonomy" id="121402"/>
    <lineage>
        <taxon>Eukaryota</taxon>
        <taxon>Metazoa</taxon>
        <taxon>Chordata</taxon>
        <taxon>Craniata</taxon>
        <taxon>Vertebrata</taxon>
        <taxon>Euteleostomi</taxon>
        <taxon>Actinopterygii</taxon>
        <taxon>Neopterygii</taxon>
        <taxon>Teleostei</taxon>
        <taxon>Albuliformes</taxon>
        <taxon>Albulidae</taxon>
        <taxon>Albula</taxon>
    </lineage>
</organism>
<evidence type="ECO:0000313" key="13">
    <source>
        <dbReference type="EMBL" id="KAG9338117.1"/>
    </source>
</evidence>
<dbReference type="PANTHER" id="PTHR10704:SF4">
    <property type="entry name" value="CARBOHYDRATE SULFOTRANSFERASE 6"/>
    <property type="match status" value="1"/>
</dbReference>
<dbReference type="PANTHER" id="PTHR10704">
    <property type="entry name" value="CARBOHYDRATE SULFOTRANSFERASE"/>
    <property type="match status" value="1"/>
</dbReference>
<name>A0A8T2NP12_9TELE</name>
<evidence type="ECO:0000256" key="4">
    <source>
        <dbReference type="ARBA" id="ARBA00022692"/>
    </source>
</evidence>
<reference evidence="13" key="1">
    <citation type="thesis" date="2021" institute="BYU ScholarsArchive" country="Provo, UT, USA">
        <title>Applications of and Algorithms for Genome Assembly and Genomic Analyses with an Emphasis on Marine Teleosts.</title>
        <authorList>
            <person name="Pickett B.D."/>
        </authorList>
    </citation>
    <scope>NUCLEOTIDE SEQUENCE</scope>
    <source>
        <strain evidence="13">HI-2016</strain>
    </source>
</reference>
<evidence type="ECO:0000313" key="14">
    <source>
        <dbReference type="Proteomes" id="UP000824540"/>
    </source>
</evidence>
<comment type="subcellular location">
    <subcellularLocation>
        <location evidence="1">Golgi apparatus membrane</location>
        <topology evidence="1">Single-pass type II membrane protein</topology>
    </subcellularLocation>
</comment>
<dbReference type="GO" id="GO:0006790">
    <property type="term" value="P:sulfur compound metabolic process"/>
    <property type="evidence" value="ECO:0007669"/>
    <property type="project" value="TreeGrafter"/>
</dbReference>
<comment type="caution">
    <text evidence="13">The sequence shown here is derived from an EMBL/GenBank/DDBJ whole genome shotgun (WGS) entry which is preliminary data.</text>
</comment>
<keyword evidence="6 11" id="KW-1133">Transmembrane helix</keyword>
<dbReference type="InterPro" id="IPR027417">
    <property type="entry name" value="P-loop_NTPase"/>
</dbReference>
<evidence type="ECO:0000256" key="11">
    <source>
        <dbReference type="SAM" id="Phobius"/>
    </source>
</evidence>
<dbReference type="InterPro" id="IPR000863">
    <property type="entry name" value="Sulfotransferase_dom"/>
</dbReference>
<dbReference type="Gene3D" id="3.40.50.300">
    <property type="entry name" value="P-loop containing nucleotide triphosphate hydrolases"/>
    <property type="match status" value="1"/>
</dbReference>
<accession>A0A8T2NP12</accession>
<evidence type="ECO:0000256" key="7">
    <source>
        <dbReference type="ARBA" id="ARBA00023034"/>
    </source>
</evidence>
<keyword evidence="7" id="KW-0333">Golgi apparatus</keyword>
<evidence type="ECO:0000256" key="5">
    <source>
        <dbReference type="ARBA" id="ARBA00022968"/>
    </source>
</evidence>
<keyword evidence="10" id="KW-0119">Carbohydrate metabolism</keyword>
<evidence type="ECO:0000256" key="1">
    <source>
        <dbReference type="ARBA" id="ARBA00004323"/>
    </source>
</evidence>
<evidence type="ECO:0000256" key="2">
    <source>
        <dbReference type="ARBA" id="ARBA00005530"/>
    </source>
</evidence>
<keyword evidence="14" id="KW-1185">Reference proteome</keyword>
<evidence type="ECO:0000256" key="6">
    <source>
        <dbReference type="ARBA" id="ARBA00022989"/>
    </source>
</evidence>
<feature type="transmembrane region" description="Helical" evidence="11">
    <location>
        <begin position="23"/>
        <end position="43"/>
    </location>
</feature>
<dbReference type="InterPro" id="IPR051135">
    <property type="entry name" value="Gal/GlcNAc/GalNAc_ST"/>
</dbReference>
<sequence>MAVYEVYAHPALLRYKTSICTKATLFIFIVLCLTYIPPLLVAYRSQGFWLKRSTYEEQPNVRFQYQILLIAATSTNGDYVAWSTFPNFNTLQGSNLRIPSVSVREDDHNKDGKFDRLNLRLDLPLRAEEQIYSVQMLLTFSYQIFRMSTVLMQTLLYVQHSSSVPGSQLYLNGDLRLQQRVPLGHRGVDTTYNVPVIDGSSPFASTYDLVNIMGSYQERNLTTVLSTPGPVWTVGRAAGTPFQMSAVINYPVEVIRYPLQLCILLVFPSMPRCRLTGPALVTLVLLQGVTVVLLFGWYGHLLPAKAPPTQGKVHVLLLSSWRSGSSFLGQVFSQHPDVFYLMEPAWHVWTTLRQPGAWALRMAVRDLIRSVFQCDLSVMESYTPAQRNVSHLFMWSHSRALCSPPACPLTPRNEFSNETECKKRCDARGLQGAEEACHSYSHVVLKEVRFFDLAPLYSLLRDPTLDLRIIHLVRDPRAVARSRDQSAKALMRDNGVVLERGDAQIGDPQYRVLQEVCRSHVRIHETAELKPPDFLRGRYRMVRYEDVVRNPLAEIQAMYDFVGLGMSEQMMDWIYRVTHGKGKGTRKEAFQITSRNAADVSQAWRTSLPFDKVRRIQEVCKGAMALLGYRL</sequence>
<evidence type="ECO:0000256" key="3">
    <source>
        <dbReference type="ARBA" id="ARBA00022679"/>
    </source>
</evidence>
<evidence type="ECO:0000256" key="8">
    <source>
        <dbReference type="ARBA" id="ARBA00023136"/>
    </source>
</evidence>
<evidence type="ECO:0000256" key="10">
    <source>
        <dbReference type="ARBA" id="ARBA00023277"/>
    </source>
</evidence>
<dbReference type="Pfam" id="PF10149">
    <property type="entry name" value="TM231"/>
    <property type="match status" value="1"/>
</dbReference>
<keyword evidence="8 11" id="KW-0472">Membrane</keyword>
<comment type="similarity">
    <text evidence="2">Belongs to the sulfotransferase 1 family. Gal/GlcNAc/GalNAc subfamily.</text>
</comment>
<dbReference type="AlphaFoldDB" id="A0A8T2NP12"/>
<dbReference type="EMBL" id="JAFBMS010000073">
    <property type="protein sequence ID" value="KAG9338117.1"/>
    <property type="molecule type" value="Genomic_DNA"/>
</dbReference>
<keyword evidence="5" id="KW-0735">Signal-anchor</keyword>
<dbReference type="GO" id="GO:0000139">
    <property type="term" value="C:Golgi membrane"/>
    <property type="evidence" value="ECO:0007669"/>
    <property type="project" value="UniProtKB-SubCell"/>
</dbReference>
<keyword evidence="3" id="KW-0808">Transferase</keyword>
<keyword evidence="4 11" id="KW-0812">Transmembrane</keyword>
<feature type="non-terminal residue" evidence="13">
    <location>
        <position position="1"/>
    </location>
</feature>
<evidence type="ECO:0000256" key="9">
    <source>
        <dbReference type="ARBA" id="ARBA00023180"/>
    </source>
</evidence>
<protein>
    <recommendedName>
        <fullName evidence="12">Sulfotransferase domain-containing protein</fullName>
    </recommendedName>
</protein>
<gene>
    <name evidence="13" type="ORF">JZ751_027088</name>
</gene>